<dbReference type="PANTHER" id="PTHR46930">
    <property type="entry name" value="CDK5 REGULATORY SUBUNIT-ASSOCIATED PROTEIN 2"/>
    <property type="match status" value="1"/>
</dbReference>
<feature type="compositionally biased region" description="Polar residues" evidence="4">
    <location>
        <begin position="1073"/>
        <end position="1083"/>
    </location>
</feature>
<feature type="compositionally biased region" description="Low complexity" evidence="4">
    <location>
        <begin position="449"/>
        <end position="465"/>
    </location>
</feature>
<sequence>MPGHDSAVNNGLDSLSKGLPRESIDVDVTGVDWQLEASTNPAHLPEITRMDLHANSAASLLSGGAASPGRKTMKEYEQQQRNLEQENFQLKLRIYMLEERLPGGGAPDNDTNTIVDLKVQLATLRDELAQKKELLRHASDALESLEHQYGAELERQKQRAEDERLQLERRLEELQNALERANQERAALAERSAIEQPYLRAFEPLSVDHAACHSQHELGQLEAKMAELQDALGQMKQTAEERDQESELLRRQLAEARAAADRLPEQERRCHQLADELRQLRAQQERAAADTARLRAERERSGAEVEQLTQQLKQLEAEQESTGAELTRLRKQLQQAEQRPPAAEELQRTCDRLTAGRAADGARLVEMEEALQRATDRLKAAATNEATLTAALQSVGAQLVERKAELATAKKAQRRSEAHVKSLIEEQRKLHDTMKQYLATGDGGGGTEGAPADAAPAPAPAPAQTAAAAPSAETACVPSLCGGGAAPAPPLTPHEVQVYLLRTETQRKDRKIRTMVAEMKQMNDLLVKYRWEVKELAEEENERLWTELEENKKLIRELQDEKMELVLEKERQIQRLLAQLKERGAGAADGGSSPHPKAGSPHRAATDSSLQEVNSQVVALRSQLAHATLLVGERDSEIGRLRERLLQQRRLLDEPLPAPQLRQRLSRELGELCAELAAPRPGAPTAVELGGAGELGADSAQSAAAPSDPSEFGSEKAAGLRAQLADLRDQLLVKDRQLAEREESSADAERLRQALAERERQLAELAGAADRLRAAERQLAAADAQLQEMDELRDTLASRERELTLAEGQLNEIAELRDQLQTRDQQLAASGEHRRELLQTRQLLAERDQEKAALLRHLDQQRRQHECEARALRERIEQTVAAPTWQQYHEAEASHVREQAQLRRRLADTQSAAELLQRRLEQLADFLEMLLNLEERGVLDLSCLTAQHMAELQRSLLQSRELSQSLSQSLLLGGDGCEWSLDGSAALPLAEQSSLHVPELEPVRDQGPTVPTPAPRELGKAQRQSSVGGKAPGSLRVSPVGAAESEQSAAGQRVERPPAQEVETSDAEVQAGSVPNTAEQGTQAAARVETTEQTSQTSTKRAKTASQTSQTAQERAKTASQTSQTAQERAKTASQTSQTAQERAKTASQTSQTAQERAKTASQTVQTAAREVSTAERTVQTAEVTVRPAGEADRLEALAAQLAGRDAQLLQQTQLVAELRRQLERQLPQPLSPRTELGGGGDERAGGQLTARLPGDVRDRFRSLVQRQRTTDRASSTDTTGAGTAVERALSPLLSLARAQSAELMALDGRSQPPAAGPTRSAGQLPTAAVAAAPTPAAEQTPVPADASAAETAGPAPVPEKDVPVSASAAAAVAAVASESRESHGSHPKSQVTALIAEPTFSEPPPPPAPADWSESEAWSEPDRDVSLARIGLDQSSLGTRTESWLAQQSDSDAKRGRRRPRGGAGSQQAQELEAHIESLHQVKDALRAEVDIYRKVVPAGRQRPRHADAQTEPSGVLVPREVLTEIHSLQQQLERAIVANERIRRQLERELPPSPSAASELARKLEVTEQRLAESTDQLTASRARCDELRAKLSRAKDNLRLAQLNAEEFKDKFVRVSDDMVRLRERFTQMETDRERTSEESRRRRPRSPSADLVRRLERQLETAQAALQRQEQLSEELRQQLLQRPPPAATTGSCSESQLLEINREKLRLLGERAQLASRGRLLRSESCLLEGEAREVAAQRRLEAAKWAGWALERQQLQQEISALTERLAAAEAEAARRLLAEAERARLAEEHGQCQRRLAELSRAMQTDKRRLQEVSTQLEEVNAEMEAMRSKLNELDDGSPAESARVCLPPEPEPEPAEKDPEPEPAVRRSTSESDGPDVHQESDRTSAYSSPDLGIESDCYRGPQLRTASRPGRQQQQLAETAAGETEPTPADGSEAERLRQERDMMHSKLTATRAALQQALDKLSRADQRKARVERAIFRQLSKTHDILRRAKNNLAPPGAGAETAVAPQ</sequence>
<feature type="region of interest" description="Disordered" evidence="4">
    <location>
        <begin position="697"/>
        <end position="717"/>
    </location>
</feature>
<feature type="region of interest" description="Disordered" evidence="4">
    <location>
        <begin position="583"/>
        <end position="611"/>
    </location>
</feature>
<evidence type="ECO:0000313" key="7">
    <source>
        <dbReference type="Proteomes" id="UP000440578"/>
    </source>
</evidence>
<keyword evidence="7" id="KW-1185">Reference proteome</keyword>
<dbReference type="GO" id="GO:0097431">
    <property type="term" value="C:mitotic spindle pole"/>
    <property type="evidence" value="ECO:0007669"/>
    <property type="project" value="TreeGrafter"/>
</dbReference>
<feature type="compositionally biased region" description="Low complexity" evidence="4">
    <location>
        <begin position="1326"/>
        <end position="1345"/>
    </location>
</feature>
<evidence type="ECO:0000259" key="5">
    <source>
        <dbReference type="Pfam" id="PF07989"/>
    </source>
</evidence>
<accession>A0A6A4VS56</accession>
<dbReference type="Proteomes" id="UP000440578">
    <property type="component" value="Unassembled WGS sequence"/>
</dbReference>
<dbReference type="GO" id="GO:0046600">
    <property type="term" value="P:negative regulation of centriole replication"/>
    <property type="evidence" value="ECO:0007669"/>
    <property type="project" value="TreeGrafter"/>
</dbReference>
<dbReference type="GO" id="GO:0035371">
    <property type="term" value="C:microtubule plus-end"/>
    <property type="evidence" value="ECO:0007669"/>
    <property type="project" value="TreeGrafter"/>
</dbReference>
<evidence type="ECO:0000256" key="3">
    <source>
        <dbReference type="SAM" id="Coils"/>
    </source>
</evidence>
<feature type="region of interest" description="Disordered" evidence="4">
    <location>
        <begin position="1227"/>
        <end position="1249"/>
    </location>
</feature>
<dbReference type="GO" id="GO:0007059">
    <property type="term" value="P:chromosome segregation"/>
    <property type="evidence" value="ECO:0007669"/>
    <property type="project" value="TreeGrafter"/>
</dbReference>
<evidence type="ECO:0000256" key="4">
    <source>
        <dbReference type="SAM" id="MobiDB-lite"/>
    </source>
</evidence>
<feature type="coiled-coil region" evidence="3">
    <location>
        <begin position="73"/>
        <end position="191"/>
    </location>
</feature>
<comment type="subcellular location">
    <subcellularLocation>
        <location evidence="1">Cytoplasm</location>
    </subcellularLocation>
</comment>
<feature type="region of interest" description="Disordered" evidence="4">
    <location>
        <begin position="1839"/>
        <end position="1948"/>
    </location>
</feature>
<feature type="compositionally biased region" description="Basic and acidic residues" evidence="4">
    <location>
        <begin position="1630"/>
        <end position="1644"/>
    </location>
</feature>
<organism evidence="6 7">
    <name type="scientific">Amphibalanus amphitrite</name>
    <name type="common">Striped barnacle</name>
    <name type="synonym">Balanus amphitrite</name>
    <dbReference type="NCBI Taxonomy" id="1232801"/>
    <lineage>
        <taxon>Eukaryota</taxon>
        <taxon>Metazoa</taxon>
        <taxon>Ecdysozoa</taxon>
        <taxon>Arthropoda</taxon>
        <taxon>Crustacea</taxon>
        <taxon>Multicrustacea</taxon>
        <taxon>Cirripedia</taxon>
        <taxon>Thoracica</taxon>
        <taxon>Thoracicalcarea</taxon>
        <taxon>Balanomorpha</taxon>
        <taxon>Balanoidea</taxon>
        <taxon>Balanidae</taxon>
        <taxon>Amphibalaninae</taxon>
        <taxon>Amphibalanus</taxon>
    </lineage>
</organism>
<gene>
    <name evidence="6" type="primary">Cdk5rap2_2</name>
    <name evidence="6" type="ORF">FJT64_003686</name>
</gene>
<keyword evidence="2" id="KW-0963">Cytoplasm</keyword>
<feature type="compositionally biased region" description="Low complexity" evidence="4">
    <location>
        <begin position="1273"/>
        <end position="1285"/>
    </location>
</feature>
<feature type="region of interest" description="Disordered" evidence="4">
    <location>
        <begin position="437"/>
        <end position="465"/>
    </location>
</feature>
<feature type="compositionally biased region" description="Polar residues" evidence="4">
    <location>
        <begin position="1104"/>
        <end position="1167"/>
    </location>
</feature>
<keyword evidence="3" id="KW-0175">Coiled coil</keyword>
<feature type="coiled-coil region" evidence="3">
    <location>
        <begin position="855"/>
        <end position="936"/>
    </location>
</feature>
<protein>
    <submittedName>
        <fullName evidence="6">CDK5 regulatory subunit-associated protein 2</fullName>
    </submittedName>
</protein>
<comment type="caution">
    <text evidence="6">The sequence shown here is derived from an EMBL/GenBank/DDBJ whole genome shotgun (WGS) entry which is preliminary data.</text>
</comment>
<feature type="compositionally biased region" description="Low complexity" evidence="4">
    <location>
        <begin position="697"/>
        <end position="710"/>
    </location>
</feature>
<dbReference type="GO" id="GO:0000132">
    <property type="term" value="P:establishment of mitotic spindle orientation"/>
    <property type="evidence" value="ECO:0007669"/>
    <property type="project" value="TreeGrafter"/>
</dbReference>
<feature type="coiled-coil region" evidence="3">
    <location>
        <begin position="734"/>
        <end position="826"/>
    </location>
</feature>
<feature type="coiled-coil region" evidence="3">
    <location>
        <begin position="519"/>
        <end position="583"/>
    </location>
</feature>
<dbReference type="PANTHER" id="PTHR46930:SF1">
    <property type="entry name" value="CDK5 REGULATORY SUBUNIT-ASSOCIATED PROTEIN 2"/>
    <property type="match status" value="1"/>
</dbReference>
<feature type="region of interest" description="Disordered" evidence="4">
    <location>
        <begin position="1997"/>
        <end position="2017"/>
    </location>
</feature>
<dbReference type="InterPro" id="IPR042791">
    <property type="entry name" value="CDK5RAP2"/>
</dbReference>
<proteinExistence type="predicted"/>
<feature type="compositionally biased region" description="Basic and acidic residues" evidence="4">
    <location>
        <begin position="1862"/>
        <end position="1891"/>
    </location>
</feature>
<feature type="region of interest" description="Disordered" evidence="4">
    <location>
        <begin position="1399"/>
        <end position="1423"/>
    </location>
</feature>
<dbReference type="GO" id="GO:0007099">
    <property type="term" value="P:centriole replication"/>
    <property type="evidence" value="ECO:0007669"/>
    <property type="project" value="TreeGrafter"/>
</dbReference>
<dbReference type="GO" id="GO:0001578">
    <property type="term" value="P:microtubule bundle formation"/>
    <property type="evidence" value="ECO:0007669"/>
    <property type="project" value="TreeGrafter"/>
</dbReference>
<feature type="region of interest" description="Disordered" evidence="4">
    <location>
        <begin position="1630"/>
        <end position="1656"/>
    </location>
</feature>
<dbReference type="GO" id="GO:0043015">
    <property type="term" value="F:gamma-tubulin binding"/>
    <property type="evidence" value="ECO:0007669"/>
    <property type="project" value="TreeGrafter"/>
</dbReference>
<feature type="region of interest" description="Disordered" evidence="4">
    <location>
        <begin position="1440"/>
        <end position="1471"/>
    </location>
</feature>
<reference evidence="6 7" key="1">
    <citation type="submission" date="2019-07" db="EMBL/GenBank/DDBJ databases">
        <title>Draft genome assembly of a fouling barnacle, Amphibalanus amphitrite (Darwin, 1854): The first reference genome for Thecostraca.</title>
        <authorList>
            <person name="Kim W."/>
        </authorList>
    </citation>
    <scope>NUCLEOTIDE SEQUENCE [LARGE SCALE GENOMIC DNA]</scope>
    <source>
        <strain evidence="6">SNU_AA5</strain>
        <tissue evidence="6">Soma without cirri and trophi</tissue>
    </source>
</reference>
<evidence type="ECO:0000256" key="1">
    <source>
        <dbReference type="ARBA" id="ARBA00004496"/>
    </source>
</evidence>
<feature type="coiled-coil region" evidence="3">
    <location>
        <begin position="1954"/>
        <end position="1984"/>
    </location>
</feature>
<name>A0A6A4VS56_AMPAM</name>
<feature type="region of interest" description="Disordered" evidence="4">
    <location>
        <begin position="998"/>
        <end position="1192"/>
    </location>
</feature>
<dbReference type="GO" id="GO:0000242">
    <property type="term" value="C:pericentriolar material"/>
    <property type="evidence" value="ECO:0007669"/>
    <property type="project" value="TreeGrafter"/>
</dbReference>
<dbReference type="GO" id="GO:0008017">
    <property type="term" value="F:microtubule binding"/>
    <property type="evidence" value="ECO:0007669"/>
    <property type="project" value="TreeGrafter"/>
</dbReference>
<dbReference type="EMBL" id="VIIS01001399">
    <property type="protein sequence ID" value="KAF0298987.1"/>
    <property type="molecule type" value="Genomic_DNA"/>
</dbReference>
<dbReference type="GO" id="GO:0005737">
    <property type="term" value="C:cytoplasm"/>
    <property type="evidence" value="ECO:0007669"/>
    <property type="project" value="UniProtKB-SubCell"/>
</dbReference>
<dbReference type="Pfam" id="PF07989">
    <property type="entry name" value="Cnn_1N"/>
    <property type="match status" value="1"/>
</dbReference>
<evidence type="ECO:0000313" key="6">
    <source>
        <dbReference type="EMBL" id="KAF0298987.1"/>
    </source>
</evidence>
<evidence type="ECO:0000256" key="2">
    <source>
        <dbReference type="ARBA" id="ARBA00022490"/>
    </source>
</evidence>
<feature type="region of interest" description="Disordered" evidence="4">
    <location>
        <begin position="1266"/>
        <end position="1285"/>
    </location>
</feature>
<feature type="region of interest" description="Disordered" evidence="4">
    <location>
        <begin position="1309"/>
        <end position="1364"/>
    </location>
</feature>
<feature type="domain" description="Centrosomin N-terminal motif 1" evidence="5">
    <location>
        <begin position="72"/>
        <end position="143"/>
    </location>
</feature>
<dbReference type="OrthoDB" id="10255000at2759"/>
<dbReference type="InterPro" id="IPR012943">
    <property type="entry name" value="Cnn_1N"/>
</dbReference>
<feature type="compositionally biased region" description="Polar residues" evidence="4">
    <location>
        <begin position="1440"/>
        <end position="1451"/>
    </location>
</feature>
<dbReference type="GO" id="GO:0090266">
    <property type="term" value="P:regulation of mitotic cell cycle spindle assembly checkpoint"/>
    <property type="evidence" value="ECO:0007669"/>
    <property type="project" value="TreeGrafter"/>
</dbReference>
<feature type="coiled-coil region" evidence="3">
    <location>
        <begin position="218"/>
        <end position="339"/>
    </location>
</feature>